<organism evidence="4 5">
    <name type="scientific">Phreatobacter stygius</name>
    <dbReference type="NCBI Taxonomy" id="1940610"/>
    <lineage>
        <taxon>Bacteria</taxon>
        <taxon>Pseudomonadati</taxon>
        <taxon>Pseudomonadota</taxon>
        <taxon>Alphaproteobacteria</taxon>
        <taxon>Hyphomicrobiales</taxon>
        <taxon>Phreatobacteraceae</taxon>
        <taxon>Phreatobacter</taxon>
    </lineage>
</organism>
<evidence type="ECO:0000259" key="2">
    <source>
        <dbReference type="Pfam" id="PF08281"/>
    </source>
</evidence>
<evidence type="ECO:0000259" key="1">
    <source>
        <dbReference type="Pfam" id="PF04542"/>
    </source>
</evidence>
<dbReference type="OrthoDB" id="9780299at2"/>
<dbReference type="InterPro" id="IPR014284">
    <property type="entry name" value="RNA_pol_sigma-70_dom"/>
</dbReference>
<feature type="domain" description="DUF6596" evidence="3">
    <location>
        <begin position="189"/>
        <end position="288"/>
    </location>
</feature>
<proteinExistence type="predicted"/>
<dbReference type="RefSeq" id="WP_136961156.1">
    <property type="nucleotide sequence ID" value="NZ_CP039690.1"/>
</dbReference>
<dbReference type="InterPro" id="IPR036388">
    <property type="entry name" value="WH-like_DNA-bd_sf"/>
</dbReference>
<dbReference type="Pfam" id="PF04542">
    <property type="entry name" value="Sigma70_r2"/>
    <property type="match status" value="1"/>
</dbReference>
<dbReference type="Gene3D" id="1.10.10.10">
    <property type="entry name" value="Winged helix-like DNA-binding domain superfamily/Winged helix DNA-binding domain"/>
    <property type="match status" value="1"/>
</dbReference>
<dbReference type="InterPro" id="IPR013249">
    <property type="entry name" value="RNA_pol_sigma70_r4_t2"/>
</dbReference>
<dbReference type="GO" id="GO:0016987">
    <property type="term" value="F:sigma factor activity"/>
    <property type="evidence" value="ECO:0007669"/>
    <property type="project" value="InterPro"/>
</dbReference>
<dbReference type="InterPro" id="IPR013324">
    <property type="entry name" value="RNA_pol_sigma_r3/r4-like"/>
</dbReference>
<sequence length="423" mass="46253">MTSGTTEAISIPDEIDRLVRLDGGRLLSCLIINLRDFQLAEDSLQDALESAVMHWSRDGLPGSPSAWLMRTARRKAIDRIRKAASFRSKSAELAALIVLDNAASQDDETEAIADERLKLIFTCCHPALDQKTSVALTLRAIGGLKTEEIARAFVVSPDSMAQRLVRARHKIAKAGIPYEVPGPDGWSQRLDAVLAVIYLIFNEGYAASSQQHLRTELCVEAIRLGRVLTALCPREPEVEGLLALMLLHQSRCATRLDGLGAIVSLEDQDRGRWDRGLIAEGTTLLERALRRGRPGPYQLQAAIVAVHAEGASFAETDWHEVALIYQTLVAMRPNPVFELNHIVALSYAQGPGVALDRLATIAAALGAYQPYHAVRADILARLGQVEPARRAYQEAIRLSGNDAERLFLTQRLGALVGARQTPA</sequence>
<dbReference type="Proteomes" id="UP000298781">
    <property type="component" value="Chromosome"/>
</dbReference>
<dbReference type="PANTHER" id="PTHR47756:SF2">
    <property type="entry name" value="BLL6612 PROTEIN"/>
    <property type="match status" value="1"/>
</dbReference>
<dbReference type="InterPro" id="IPR046531">
    <property type="entry name" value="DUF6596"/>
</dbReference>
<dbReference type="Pfam" id="PF20239">
    <property type="entry name" value="DUF6596"/>
    <property type="match status" value="1"/>
</dbReference>
<dbReference type="Pfam" id="PF08281">
    <property type="entry name" value="Sigma70_r4_2"/>
    <property type="match status" value="1"/>
</dbReference>
<evidence type="ECO:0000313" key="5">
    <source>
        <dbReference type="Proteomes" id="UP000298781"/>
    </source>
</evidence>
<dbReference type="InterPro" id="IPR007627">
    <property type="entry name" value="RNA_pol_sigma70_r2"/>
</dbReference>
<dbReference type="PANTHER" id="PTHR47756">
    <property type="entry name" value="BLL6612 PROTEIN-RELATED"/>
    <property type="match status" value="1"/>
</dbReference>
<dbReference type="GO" id="GO:0003677">
    <property type="term" value="F:DNA binding"/>
    <property type="evidence" value="ECO:0007669"/>
    <property type="project" value="InterPro"/>
</dbReference>
<dbReference type="EMBL" id="CP039690">
    <property type="protein sequence ID" value="QCI65710.1"/>
    <property type="molecule type" value="Genomic_DNA"/>
</dbReference>
<gene>
    <name evidence="4" type="ORF">E8M01_16735</name>
</gene>
<name>A0A4D7B699_9HYPH</name>
<dbReference type="GO" id="GO:0006352">
    <property type="term" value="P:DNA-templated transcription initiation"/>
    <property type="evidence" value="ECO:0007669"/>
    <property type="project" value="InterPro"/>
</dbReference>
<feature type="domain" description="RNA polymerase sigma factor 70 region 4 type 2" evidence="2">
    <location>
        <begin position="120"/>
        <end position="170"/>
    </location>
</feature>
<dbReference type="SUPFAM" id="SSF88946">
    <property type="entry name" value="Sigma2 domain of RNA polymerase sigma factors"/>
    <property type="match status" value="1"/>
</dbReference>
<reference evidence="4 5" key="1">
    <citation type="submission" date="2019-04" db="EMBL/GenBank/DDBJ databases">
        <title>Phreatobacter aquaticus sp. nov.</title>
        <authorList>
            <person name="Choi A."/>
        </authorList>
    </citation>
    <scope>NUCLEOTIDE SEQUENCE [LARGE SCALE GENOMIC DNA]</scope>
    <source>
        <strain evidence="4 5">KCTC 52518</strain>
    </source>
</reference>
<dbReference type="NCBIfam" id="TIGR02937">
    <property type="entry name" value="sigma70-ECF"/>
    <property type="match status" value="1"/>
</dbReference>
<evidence type="ECO:0000313" key="4">
    <source>
        <dbReference type="EMBL" id="QCI65710.1"/>
    </source>
</evidence>
<keyword evidence="5" id="KW-1185">Reference proteome</keyword>
<dbReference type="AlphaFoldDB" id="A0A4D7B699"/>
<accession>A0A4D7B699</accession>
<dbReference type="SUPFAM" id="SSF88659">
    <property type="entry name" value="Sigma3 and sigma4 domains of RNA polymerase sigma factors"/>
    <property type="match status" value="1"/>
</dbReference>
<dbReference type="InterPro" id="IPR013325">
    <property type="entry name" value="RNA_pol_sigma_r2"/>
</dbReference>
<dbReference type="Gene3D" id="1.10.1740.10">
    <property type="match status" value="1"/>
</dbReference>
<feature type="domain" description="RNA polymerase sigma-70 region 2" evidence="1">
    <location>
        <begin position="34"/>
        <end position="84"/>
    </location>
</feature>
<dbReference type="KEGG" id="pstg:E8M01_16735"/>
<protein>
    <submittedName>
        <fullName evidence="4">RNA polymerase sigma factor</fullName>
    </submittedName>
</protein>
<evidence type="ECO:0000259" key="3">
    <source>
        <dbReference type="Pfam" id="PF20239"/>
    </source>
</evidence>